<sequence length="151" mass="16759">MALIDCPECGRQVSDKAPTCPGCGAPIALESSGSQAWQADAPEPSRIQQPTSAPASAPEPDPEPEVDEEWLRGEQEYLAFTDRVQRHRIMSVLLFFGGLSLGMGMRSFMGVSDEEGRALVFYIADIMVYSGIIWLFYNEARNLWYHRNLGS</sequence>
<feature type="transmembrane region" description="Helical" evidence="2">
    <location>
        <begin position="92"/>
        <end position="112"/>
    </location>
</feature>
<dbReference type="EMBL" id="FOFO01000017">
    <property type="protein sequence ID" value="SEQ11412.1"/>
    <property type="molecule type" value="Genomic_DNA"/>
</dbReference>
<dbReference type="STRING" id="867345.SAMN05421693_11724"/>
<protein>
    <submittedName>
        <fullName evidence="4">Zinc-ribbon domain-containing protein</fullName>
    </submittedName>
</protein>
<evidence type="ECO:0000256" key="2">
    <source>
        <dbReference type="SAM" id="Phobius"/>
    </source>
</evidence>
<evidence type="ECO:0000313" key="4">
    <source>
        <dbReference type="EMBL" id="SEQ11412.1"/>
    </source>
</evidence>
<keyword evidence="2" id="KW-0812">Transmembrane</keyword>
<dbReference type="Pfam" id="PF13240">
    <property type="entry name" value="Zn_Ribbon_1"/>
    <property type="match status" value="1"/>
</dbReference>
<dbReference type="Proteomes" id="UP000199496">
    <property type="component" value="Unassembled WGS sequence"/>
</dbReference>
<evidence type="ECO:0000313" key="5">
    <source>
        <dbReference type="Proteomes" id="UP000199496"/>
    </source>
</evidence>
<dbReference type="InterPro" id="IPR026870">
    <property type="entry name" value="Zinc_ribbon_dom"/>
</dbReference>
<name>A0A1H9DCX4_9GAMM</name>
<dbReference type="RefSeq" id="WP_143339703.1">
    <property type="nucleotide sequence ID" value="NZ_FOFO01000017.1"/>
</dbReference>
<reference evidence="4 5" key="1">
    <citation type="submission" date="2016-10" db="EMBL/GenBank/DDBJ databases">
        <authorList>
            <person name="de Groot N.N."/>
        </authorList>
    </citation>
    <scope>NUCLEOTIDE SEQUENCE [LARGE SCALE GENOMIC DNA]</scope>
    <source>
        <strain evidence="4 5">B7-7</strain>
    </source>
</reference>
<keyword evidence="2" id="KW-1133">Transmembrane helix</keyword>
<keyword evidence="5" id="KW-1185">Reference proteome</keyword>
<gene>
    <name evidence="4" type="ORF">SAMN05421693_11724</name>
</gene>
<feature type="domain" description="Zinc-ribbon" evidence="3">
    <location>
        <begin position="6"/>
        <end position="27"/>
    </location>
</feature>
<accession>A0A1H9DCX4</accession>
<proteinExistence type="predicted"/>
<feature type="region of interest" description="Disordered" evidence="1">
    <location>
        <begin position="31"/>
        <end position="67"/>
    </location>
</feature>
<dbReference type="OrthoDB" id="8685152at2"/>
<feature type="transmembrane region" description="Helical" evidence="2">
    <location>
        <begin position="118"/>
        <end position="137"/>
    </location>
</feature>
<organism evidence="4 5">
    <name type="scientific">Ectothiorhodospira magna</name>
    <dbReference type="NCBI Taxonomy" id="867345"/>
    <lineage>
        <taxon>Bacteria</taxon>
        <taxon>Pseudomonadati</taxon>
        <taxon>Pseudomonadota</taxon>
        <taxon>Gammaproteobacteria</taxon>
        <taxon>Chromatiales</taxon>
        <taxon>Ectothiorhodospiraceae</taxon>
        <taxon>Ectothiorhodospira</taxon>
    </lineage>
</organism>
<keyword evidence="2" id="KW-0472">Membrane</keyword>
<evidence type="ECO:0000259" key="3">
    <source>
        <dbReference type="Pfam" id="PF13240"/>
    </source>
</evidence>
<evidence type="ECO:0000256" key="1">
    <source>
        <dbReference type="SAM" id="MobiDB-lite"/>
    </source>
</evidence>
<dbReference type="AlphaFoldDB" id="A0A1H9DCX4"/>